<dbReference type="PROSITE" id="PS00623">
    <property type="entry name" value="GMC_OXRED_1"/>
    <property type="match status" value="1"/>
</dbReference>
<dbReference type="Pfam" id="PF04082">
    <property type="entry name" value="Fungal_trans"/>
    <property type="match status" value="1"/>
</dbReference>
<dbReference type="AlphaFoldDB" id="A0A9P5ABG1"/>
<feature type="region of interest" description="Disordered" evidence="4">
    <location>
        <begin position="637"/>
        <end position="660"/>
    </location>
</feature>
<dbReference type="OrthoDB" id="269227at2759"/>
<feature type="domain" description="Glucose-methanol-choline oxidoreductase N-terminal" evidence="5">
    <location>
        <begin position="191"/>
        <end position="214"/>
    </location>
</feature>
<dbReference type="GO" id="GO:0016614">
    <property type="term" value="F:oxidoreductase activity, acting on CH-OH group of donors"/>
    <property type="evidence" value="ECO:0007669"/>
    <property type="project" value="InterPro"/>
</dbReference>
<dbReference type="PANTHER" id="PTHR11552">
    <property type="entry name" value="GLUCOSE-METHANOL-CHOLINE GMC OXIDOREDUCTASE"/>
    <property type="match status" value="1"/>
</dbReference>
<evidence type="ECO:0000259" key="6">
    <source>
        <dbReference type="PROSITE" id="PS00624"/>
    </source>
</evidence>
<dbReference type="GO" id="GO:0008270">
    <property type="term" value="F:zinc ion binding"/>
    <property type="evidence" value="ECO:0007669"/>
    <property type="project" value="InterPro"/>
</dbReference>
<dbReference type="InterPro" id="IPR007219">
    <property type="entry name" value="XnlR_reg_dom"/>
</dbReference>
<reference evidence="7" key="1">
    <citation type="journal article" date="2017" name="Mycologia">
        <title>Fusarium algeriense, sp. nov., a novel toxigenic crown rot pathogen of durum wheat from Algeria is nested in the Fusarium burgessii species complex.</title>
        <authorList>
            <person name="Laraba I."/>
            <person name="Keddad A."/>
            <person name="Boureghda H."/>
            <person name="Abdallah N."/>
            <person name="Vaughan M.M."/>
            <person name="Proctor R.H."/>
            <person name="Busman M."/>
            <person name="O'Donnell K."/>
        </authorList>
    </citation>
    <scope>NUCLEOTIDE SEQUENCE</scope>
    <source>
        <strain evidence="7">NRRL 25174</strain>
    </source>
</reference>
<evidence type="ECO:0000259" key="5">
    <source>
        <dbReference type="PROSITE" id="PS00623"/>
    </source>
</evidence>
<sequence length="1074" mass="118192">MGQSRVHLLAQQTPAQIAIGNFEQLGIIRRNEKIALVHGKWALDFTTRRFGQPGNVDRAGQMRFAFRVHGHAGASYPFQSHIFEEPGVSNLLSIPSCIRSRLYCKPLAYMASSTYDYIVVGGGLAGCVLSSRVRLYDNTAKVLLVEAGKDTRERSDVHNMQIMNLGGELDWQYESEPVAALLGRRITLNSGKGLGGSSAINSGGWTRGAAADYDEWASLVGDERYSYEGLLPWFKKSEHWFDDKNPDQHGQDGPIHVTCAKASNRMFPLAEPAAAGWEELGVSTLPDGDQNTGDNLGRAYICEARSDGKREWAANRYPLDGVEVCFETFVNRVILQKLDGSFKATGVELADGSVINGKNIILSAGALRSPQILQLSGIGPGSTLQEHGIEPLVDLPDVGQNLSDHMLFFQHWRLRDPSAGHTIGSTNPLFQEPQYSQGVPYDWIITTGVPQQGLAEAIEKDEGTKPDKSSHALLAKERTFLENIVLFAKIPFPGVSMDAEHITSAVSGKPSDHPKVNLNYLSTEVDKYVFREGLRQLTRFMLESKFAENIVGESVPEGLPVEALALDDNDEKLDQRIAMTGGAANKSAQANNPASAAVQVPSFSCTFTSSIARVRPVEYIRHLELKVANLEAQLTASTSRSNDYEPTAGPSQPLSGSRDTLDSLVGPADDLLSSVDGSETYHGAFASLNVLRIVRDKCDSLANIMVPLSSGRLLAEAFSRDTPLVSGEQVMPPAADLPELTESQRLCYVAIEEALTCHECIDREDFFAQLTRVHAKPSEEIDPSDRAFLALVFALLAFAKRYEAGAQSNRVTILQGWGFYQSSMEMLQLDDPCSLNMLRAIVYQVLFLAANCMLSKAYTRLSIGAATAIRLGLHVPSPSLGPGRHLPVEHMFRRRQVFSALYGIDTYIASTLGMPKLFHQVEADQLLPLRDEDLHDHGISFVRRCPHTPEAESFVGYRIVAIMAEIHTRRHPFSKGTVINSDSKTYGMTIQEVTSLDEELTDWYNSLPPVDQIPPLKRALHAQLVIRHTYAASQMSLHRPFLHHLIRKADDPSFCINGYACGSRCITAAMQTVW</sequence>
<dbReference type="CDD" id="cd12148">
    <property type="entry name" value="fungal_TF_MHR"/>
    <property type="match status" value="1"/>
</dbReference>
<feature type="domain" description="Glucose-methanol-choline oxidoreductase N-terminal" evidence="6">
    <location>
        <begin position="365"/>
        <end position="379"/>
    </location>
</feature>
<protein>
    <submittedName>
        <fullName evidence="7">Alcohol oxidase</fullName>
    </submittedName>
</protein>
<dbReference type="InterPro" id="IPR036188">
    <property type="entry name" value="FAD/NAD-bd_sf"/>
</dbReference>
<reference evidence="7" key="2">
    <citation type="submission" date="2020-02" db="EMBL/GenBank/DDBJ databases">
        <title>Identification and distribution of gene clusters putatively required for synthesis of sphingolipid metabolism inhibitors in phylogenetically diverse species of the filamentous fungus Fusarium.</title>
        <authorList>
            <person name="Kim H.-S."/>
            <person name="Busman M."/>
            <person name="Brown D.W."/>
            <person name="Divon H."/>
            <person name="Uhlig S."/>
            <person name="Proctor R.H."/>
        </authorList>
    </citation>
    <scope>NUCLEOTIDE SEQUENCE</scope>
    <source>
        <strain evidence="7">NRRL 25174</strain>
    </source>
</reference>
<evidence type="ECO:0000313" key="8">
    <source>
        <dbReference type="Proteomes" id="UP000730481"/>
    </source>
</evidence>
<dbReference type="GO" id="GO:0050660">
    <property type="term" value="F:flavin adenine dinucleotide binding"/>
    <property type="evidence" value="ECO:0007669"/>
    <property type="project" value="InterPro"/>
</dbReference>
<dbReference type="PROSITE" id="PS00624">
    <property type="entry name" value="GMC_OXRED_2"/>
    <property type="match status" value="1"/>
</dbReference>
<dbReference type="Gene3D" id="3.30.560.10">
    <property type="entry name" value="Glucose Oxidase, domain 3"/>
    <property type="match status" value="1"/>
</dbReference>
<dbReference type="InterPro" id="IPR012132">
    <property type="entry name" value="GMC_OxRdtase"/>
</dbReference>
<accession>A0A9P5ABG1</accession>
<dbReference type="PANTHER" id="PTHR11552:SF123">
    <property type="entry name" value="GMC OXIDOREDUCTASE (AFU_ORTHOLOGUE AFUA_2G01770)-RELATED"/>
    <property type="match status" value="1"/>
</dbReference>
<evidence type="ECO:0000256" key="1">
    <source>
        <dbReference type="ARBA" id="ARBA00010790"/>
    </source>
</evidence>
<keyword evidence="3" id="KW-0285">Flavoprotein</keyword>
<evidence type="ECO:0000256" key="3">
    <source>
        <dbReference type="RuleBase" id="RU003968"/>
    </source>
</evidence>
<evidence type="ECO:0000313" key="7">
    <source>
        <dbReference type="EMBL" id="KAF4334882.1"/>
    </source>
</evidence>
<dbReference type="SUPFAM" id="SSF54373">
    <property type="entry name" value="FAD-linked reductases, C-terminal domain"/>
    <property type="match status" value="1"/>
</dbReference>
<comment type="caution">
    <text evidence="7">The sequence shown here is derived from an EMBL/GenBank/DDBJ whole genome shotgun (WGS) entry which is preliminary data.</text>
</comment>
<evidence type="ECO:0000256" key="2">
    <source>
        <dbReference type="ARBA" id="ARBA00023242"/>
    </source>
</evidence>
<keyword evidence="2" id="KW-0539">Nucleus</keyword>
<proteinExistence type="inferred from homology"/>
<keyword evidence="8" id="KW-1185">Reference proteome</keyword>
<dbReference type="Proteomes" id="UP000730481">
    <property type="component" value="Unassembled WGS sequence"/>
</dbReference>
<dbReference type="Pfam" id="PF00732">
    <property type="entry name" value="GMC_oxred_N"/>
    <property type="match status" value="1"/>
</dbReference>
<dbReference type="GO" id="GO:0006351">
    <property type="term" value="P:DNA-templated transcription"/>
    <property type="evidence" value="ECO:0007669"/>
    <property type="project" value="InterPro"/>
</dbReference>
<dbReference type="Gene3D" id="3.50.50.60">
    <property type="entry name" value="FAD/NAD(P)-binding domain"/>
    <property type="match status" value="1"/>
</dbReference>
<dbReference type="GO" id="GO:0003677">
    <property type="term" value="F:DNA binding"/>
    <property type="evidence" value="ECO:0007669"/>
    <property type="project" value="InterPro"/>
</dbReference>
<keyword evidence="3" id="KW-0274">FAD</keyword>
<evidence type="ECO:0000256" key="4">
    <source>
        <dbReference type="SAM" id="MobiDB-lite"/>
    </source>
</evidence>
<dbReference type="InterPro" id="IPR000172">
    <property type="entry name" value="GMC_OxRdtase_N"/>
</dbReference>
<gene>
    <name evidence="7" type="ORF">FBEOM_11273</name>
</gene>
<comment type="similarity">
    <text evidence="1 3">Belongs to the GMC oxidoreductase family.</text>
</comment>
<dbReference type="SMART" id="SM00906">
    <property type="entry name" value="Fungal_trans"/>
    <property type="match status" value="1"/>
</dbReference>
<organism evidence="7 8">
    <name type="scientific">Fusarium beomiforme</name>
    <dbReference type="NCBI Taxonomy" id="44412"/>
    <lineage>
        <taxon>Eukaryota</taxon>
        <taxon>Fungi</taxon>
        <taxon>Dikarya</taxon>
        <taxon>Ascomycota</taxon>
        <taxon>Pezizomycotina</taxon>
        <taxon>Sordariomycetes</taxon>
        <taxon>Hypocreomycetidae</taxon>
        <taxon>Hypocreales</taxon>
        <taxon>Nectriaceae</taxon>
        <taxon>Fusarium</taxon>
        <taxon>Fusarium burgessii species complex</taxon>
    </lineage>
</organism>
<feature type="compositionally biased region" description="Polar residues" evidence="4">
    <location>
        <begin position="649"/>
        <end position="658"/>
    </location>
</feature>
<name>A0A9P5ABG1_9HYPO</name>
<dbReference type="EMBL" id="PVQB02000620">
    <property type="protein sequence ID" value="KAF4334882.1"/>
    <property type="molecule type" value="Genomic_DNA"/>
</dbReference>
<dbReference type="SUPFAM" id="SSF51905">
    <property type="entry name" value="FAD/NAD(P)-binding domain"/>
    <property type="match status" value="1"/>
</dbReference>